<proteinExistence type="predicted"/>
<sequence length="62" mass="6455">MSVNPQSVANWVKAHQSALEASGHTSLPETPPVSATVELDEVQVFIGARKGEKNGGSTSPPQ</sequence>
<accession>A0A6J4HKJ8</accession>
<evidence type="ECO:0000313" key="1">
    <source>
        <dbReference type="EMBL" id="CAA9224773.1"/>
    </source>
</evidence>
<name>A0A6J4HKJ8_9CHLR</name>
<protein>
    <submittedName>
        <fullName evidence="1">Uncharacterized protein</fullName>
    </submittedName>
</protein>
<dbReference type="AlphaFoldDB" id="A0A6J4HKJ8"/>
<gene>
    <name evidence="1" type="ORF">AVDCRST_MAG93-613</name>
</gene>
<reference evidence="1" key="1">
    <citation type="submission" date="2020-02" db="EMBL/GenBank/DDBJ databases">
        <authorList>
            <person name="Meier V. D."/>
        </authorList>
    </citation>
    <scope>NUCLEOTIDE SEQUENCE</scope>
    <source>
        <strain evidence="1">AVDCRST_MAG93</strain>
    </source>
</reference>
<dbReference type="EMBL" id="CADCTR010000198">
    <property type="protein sequence ID" value="CAA9224773.1"/>
    <property type="molecule type" value="Genomic_DNA"/>
</dbReference>
<organism evidence="1">
    <name type="scientific">uncultured Chloroflexia bacterium</name>
    <dbReference type="NCBI Taxonomy" id="1672391"/>
    <lineage>
        <taxon>Bacteria</taxon>
        <taxon>Bacillati</taxon>
        <taxon>Chloroflexota</taxon>
        <taxon>Chloroflexia</taxon>
        <taxon>environmental samples</taxon>
    </lineage>
</organism>